<organism evidence="3 4">
    <name type="scientific">Phytophthora infestans</name>
    <name type="common">Potato late blight agent</name>
    <name type="synonym">Botrytis infestans</name>
    <dbReference type="NCBI Taxonomy" id="4787"/>
    <lineage>
        <taxon>Eukaryota</taxon>
        <taxon>Sar</taxon>
        <taxon>Stramenopiles</taxon>
        <taxon>Oomycota</taxon>
        <taxon>Peronosporomycetes</taxon>
        <taxon>Peronosporales</taxon>
        <taxon>Peronosporaceae</taxon>
        <taxon>Phytophthora</taxon>
    </lineage>
</organism>
<dbReference type="InterPro" id="IPR036222">
    <property type="entry name" value="CAP_N_sf"/>
</dbReference>
<proteinExistence type="predicted"/>
<reference evidence="3" key="1">
    <citation type="submission" date="2020-03" db="EMBL/GenBank/DDBJ databases">
        <title>Hybrid Assembly of Korean Phytophthora infestans isolates.</title>
        <authorList>
            <person name="Prokchorchik M."/>
            <person name="Lee Y."/>
            <person name="Seo J."/>
            <person name="Cho J.-H."/>
            <person name="Park Y.-E."/>
            <person name="Jang D.-C."/>
            <person name="Im J.-S."/>
            <person name="Choi J.-G."/>
            <person name="Park H.-J."/>
            <person name="Lee G.-B."/>
            <person name="Lee Y.-G."/>
            <person name="Hong S.-Y."/>
            <person name="Cho K."/>
            <person name="Sohn K.H."/>
        </authorList>
    </citation>
    <scope>NUCLEOTIDE SEQUENCE</scope>
    <source>
        <strain evidence="3">KR_2_A2</strain>
    </source>
</reference>
<dbReference type="InterPro" id="IPR053950">
    <property type="entry name" value="CAP_N"/>
</dbReference>
<evidence type="ECO:0000313" key="4">
    <source>
        <dbReference type="Proteomes" id="UP000704712"/>
    </source>
</evidence>
<feature type="non-terminal residue" evidence="3">
    <location>
        <position position="188"/>
    </location>
</feature>
<evidence type="ECO:0000256" key="1">
    <source>
        <dbReference type="SAM" id="SignalP"/>
    </source>
</evidence>
<evidence type="ECO:0000313" key="3">
    <source>
        <dbReference type="EMBL" id="KAF4138750.1"/>
    </source>
</evidence>
<dbReference type="Proteomes" id="UP000704712">
    <property type="component" value="Unassembled WGS sequence"/>
</dbReference>
<dbReference type="AlphaFoldDB" id="A0A8S9UDR8"/>
<feature type="signal peptide" evidence="1">
    <location>
        <begin position="1"/>
        <end position="23"/>
    </location>
</feature>
<dbReference type="InterPro" id="IPR001837">
    <property type="entry name" value="Adenylate_cyclase-assoc_CAP"/>
</dbReference>
<dbReference type="Pfam" id="PF21938">
    <property type="entry name" value="CAP_N"/>
    <property type="match status" value="1"/>
</dbReference>
<dbReference type="GO" id="GO:0003779">
    <property type="term" value="F:actin binding"/>
    <property type="evidence" value="ECO:0007669"/>
    <property type="project" value="InterPro"/>
</dbReference>
<dbReference type="GO" id="GO:0005737">
    <property type="term" value="C:cytoplasm"/>
    <property type="evidence" value="ECO:0007669"/>
    <property type="project" value="TreeGrafter"/>
</dbReference>
<dbReference type="GO" id="GO:0007015">
    <property type="term" value="P:actin filament organization"/>
    <property type="evidence" value="ECO:0007669"/>
    <property type="project" value="TreeGrafter"/>
</dbReference>
<dbReference type="PANTHER" id="PTHR10652">
    <property type="entry name" value="ADENYLYL CYCLASE-ASSOCIATED PROTEIN"/>
    <property type="match status" value="1"/>
</dbReference>
<keyword evidence="1" id="KW-0732">Signal</keyword>
<dbReference type="SUPFAM" id="SSF101278">
    <property type="entry name" value="N-terminal domain of adenylylcyclase associated protein, CAP"/>
    <property type="match status" value="1"/>
</dbReference>
<comment type="caution">
    <text evidence="3">The sequence shown here is derived from an EMBL/GenBank/DDBJ whole genome shotgun (WGS) entry which is preliminary data.</text>
</comment>
<gene>
    <name evidence="3" type="ORF">GN958_ATG12067</name>
</gene>
<dbReference type="PANTHER" id="PTHR10652:SF0">
    <property type="entry name" value="ADENYLYL CYCLASE-ASSOCIATED PROTEIN"/>
    <property type="match status" value="1"/>
</dbReference>
<dbReference type="Gene3D" id="1.25.40.330">
    <property type="entry name" value="Adenylate cyclase-associated CAP, N-terminal domain"/>
    <property type="match status" value="1"/>
</dbReference>
<accession>A0A8S9UDR8</accession>
<evidence type="ECO:0000259" key="2">
    <source>
        <dbReference type="Pfam" id="PF21938"/>
    </source>
</evidence>
<feature type="domain" description="CAP N-terminal" evidence="2">
    <location>
        <begin position="70"/>
        <end position="143"/>
    </location>
</feature>
<feature type="chain" id="PRO_5035773788" evidence="1">
    <location>
        <begin position="24"/>
        <end position="188"/>
    </location>
</feature>
<dbReference type="GO" id="GO:0019933">
    <property type="term" value="P:cAMP-mediated signaling"/>
    <property type="evidence" value="ECO:0007669"/>
    <property type="project" value="TreeGrafter"/>
</dbReference>
<protein>
    <submittedName>
        <fullName evidence="3">Putative Adenylyl cyclase-associated protein</fullName>
    </submittedName>
</protein>
<dbReference type="GO" id="GO:0008179">
    <property type="term" value="F:adenylate cyclase binding"/>
    <property type="evidence" value="ECO:0007669"/>
    <property type="project" value="TreeGrafter"/>
</dbReference>
<dbReference type="EMBL" id="JAACNO010001637">
    <property type="protein sequence ID" value="KAF4138750.1"/>
    <property type="molecule type" value="Genomic_DNA"/>
</dbReference>
<sequence>MSPRPVQESLLIILGARLARVEAYLGLTEDSDGEAPQIHAYDEYVGKYLPPFLNACEKLGGHVLELGWAPNAKDPTDFSSLSEVLSCIEEISTIRDNRSEFVNHVYEAAQALGWLCAERTPKKKKTTVDSFVEGLDFWGNKIRLAQYIRNYHLVGVTWNNKGRDVTNYTPDIAKSGTPASGGMVNVFA</sequence>
<name>A0A8S9UDR8_PHYIN</name>